<organism evidence="2 3">
    <name type="scientific">Marasmiellus scandens</name>
    <dbReference type="NCBI Taxonomy" id="2682957"/>
    <lineage>
        <taxon>Eukaryota</taxon>
        <taxon>Fungi</taxon>
        <taxon>Dikarya</taxon>
        <taxon>Basidiomycota</taxon>
        <taxon>Agaricomycotina</taxon>
        <taxon>Agaricomycetes</taxon>
        <taxon>Agaricomycetidae</taxon>
        <taxon>Agaricales</taxon>
        <taxon>Marasmiineae</taxon>
        <taxon>Omphalotaceae</taxon>
        <taxon>Marasmiellus</taxon>
    </lineage>
</organism>
<keyword evidence="3" id="KW-1185">Reference proteome</keyword>
<feature type="region of interest" description="Disordered" evidence="1">
    <location>
        <begin position="46"/>
        <end position="69"/>
    </location>
</feature>
<evidence type="ECO:0000313" key="2">
    <source>
        <dbReference type="EMBL" id="KAK7438203.1"/>
    </source>
</evidence>
<proteinExistence type="predicted"/>
<dbReference type="Proteomes" id="UP001498398">
    <property type="component" value="Unassembled WGS sequence"/>
</dbReference>
<protein>
    <submittedName>
        <fullName evidence="2">Uncharacterized protein</fullName>
    </submittedName>
</protein>
<name>A0ABR1IU91_9AGAR</name>
<accession>A0ABR1IU91</accession>
<evidence type="ECO:0000256" key="1">
    <source>
        <dbReference type="SAM" id="MobiDB-lite"/>
    </source>
</evidence>
<comment type="caution">
    <text evidence="2">The sequence shown here is derived from an EMBL/GenBank/DDBJ whole genome shotgun (WGS) entry which is preliminary data.</text>
</comment>
<gene>
    <name evidence="2" type="ORF">VKT23_018133</name>
</gene>
<reference evidence="2 3" key="1">
    <citation type="submission" date="2024-01" db="EMBL/GenBank/DDBJ databases">
        <title>A draft genome for the cacao thread blight pathogen Marasmiellus scandens.</title>
        <authorList>
            <person name="Baruah I.K."/>
            <person name="Leung J."/>
            <person name="Bukari Y."/>
            <person name="Amoako-Attah I."/>
            <person name="Meinhardt L.W."/>
            <person name="Bailey B.A."/>
            <person name="Cohen S.P."/>
        </authorList>
    </citation>
    <scope>NUCLEOTIDE SEQUENCE [LARGE SCALE GENOMIC DNA]</scope>
    <source>
        <strain evidence="2 3">GH-19</strain>
    </source>
</reference>
<evidence type="ECO:0000313" key="3">
    <source>
        <dbReference type="Proteomes" id="UP001498398"/>
    </source>
</evidence>
<sequence>MVPISGKGREMVTPTDETMLLVLLAISIPIERILAALTFGVSCSFQETSDSSTRARPKDSLQPQYQRPRYNSSEVGAAHISQSFQRQRAQQTQQEQLIQQMFCDVAPSSRRLDFGTVTVLSPSLSQTRLG</sequence>
<dbReference type="EMBL" id="JBANRG010000080">
    <property type="protein sequence ID" value="KAK7438203.1"/>
    <property type="molecule type" value="Genomic_DNA"/>
</dbReference>